<keyword evidence="8 12" id="KW-0560">Oxidoreductase</keyword>
<dbReference type="PROSITE" id="PS00711">
    <property type="entry name" value="LIPOXYGENASE_1"/>
    <property type="match status" value="1"/>
</dbReference>
<protein>
    <submittedName>
        <fullName evidence="15">Hydroperoxide isomerase ALOXE3</fullName>
    </submittedName>
</protein>
<dbReference type="InterPro" id="IPR036226">
    <property type="entry name" value="LipOase_C_sf"/>
</dbReference>
<comment type="pathway">
    <text evidence="3">Lipid metabolism.</text>
</comment>
<dbReference type="PROSITE" id="PS51393">
    <property type="entry name" value="LIPOXYGENASE_3"/>
    <property type="match status" value="1"/>
</dbReference>
<dbReference type="SMART" id="SM00308">
    <property type="entry name" value="LH2"/>
    <property type="match status" value="1"/>
</dbReference>
<comment type="subcellular location">
    <subcellularLocation>
        <location evidence="2">Cytoplasm</location>
    </subcellularLocation>
</comment>
<dbReference type="PANTHER" id="PTHR11771">
    <property type="entry name" value="LIPOXYGENASE"/>
    <property type="match status" value="1"/>
</dbReference>
<evidence type="ECO:0000256" key="1">
    <source>
        <dbReference type="ARBA" id="ARBA00001962"/>
    </source>
</evidence>
<dbReference type="EMBL" id="RHFK02000019">
    <property type="protein sequence ID" value="TWW58710.1"/>
    <property type="molecule type" value="Genomic_DNA"/>
</dbReference>
<evidence type="ECO:0000256" key="12">
    <source>
        <dbReference type="RuleBase" id="RU003974"/>
    </source>
</evidence>
<dbReference type="GO" id="GO:0005737">
    <property type="term" value="C:cytoplasm"/>
    <property type="evidence" value="ECO:0007669"/>
    <property type="project" value="UniProtKB-SubCell"/>
</dbReference>
<proteinExistence type="inferred from homology"/>
<keyword evidence="6 12" id="KW-0479">Metal-binding</keyword>
<evidence type="ECO:0000256" key="8">
    <source>
        <dbReference type="ARBA" id="ARBA00023002"/>
    </source>
</evidence>
<dbReference type="GO" id="GO:0016702">
    <property type="term" value="F:oxidoreductase activity, acting on single donors with incorporation of molecular oxygen, incorporation of two atoms of oxygen"/>
    <property type="evidence" value="ECO:0007669"/>
    <property type="project" value="InterPro"/>
</dbReference>
<evidence type="ECO:0000313" key="16">
    <source>
        <dbReference type="Proteomes" id="UP000324091"/>
    </source>
</evidence>
<dbReference type="SUPFAM" id="SSF49723">
    <property type="entry name" value="Lipase/lipooxygenase domain (PLAT/LH2 domain)"/>
    <property type="match status" value="1"/>
</dbReference>
<evidence type="ECO:0000256" key="5">
    <source>
        <dbReference type="ARBA" id="ARBA00022490"/>
    </source>
</evidence>
<dbReference type="SUPFAM" id="SSF48484">
    <property type="entry name" value="Lipoxigenase"/>
    <property type="match status" value="1"/>
</dbReference>
<feature type="domain" description="PLAT" evidence="13">
    <location>
        <begin position="2"/>
        <end position="121"/>
    </location>
</feature>
<dbReference type="Pfam" id="PF00305">
    <property type="entry name" value="Lipoxygenase"/>
    <property type="match status" value="1"/>
</dbReference>
<evidence type="ECO:0000259" key="13">
    <source>
        <dbReference type="PROSITE" id="PS50095"/>
    </source>
</evidence>
<feature type="domain" description="Lipoxygenase" evidence="14">
    <location>
        <begin position="121"/>
        <end position="724"/>
    </location>
</feature>
<dbReference type="AlphaFoldDB" id="A0A5C6MZ56"/>
<dbReference type="Gene3D" id="1.20.245.10">
    <property type="entry name" value="Lipoxygenase-1, Domain 5"/>
    <property type="match status" value="1"/>
</dbReference>
<dbReference type="GO" id="GO:0016853">
    <property type="term" value="F:isomerase activity"/>
    <property type="evidence" value="ECO:0007669"/>
    <property type="project" value="UniProtKB-KW"/>
</dbReference>
<keyword evidence="15" id="KW-0413">Isomerase</keyword>
<dbReference type="FunFam" id="1.20.245.10:FF:000001">
    <property type="entry name" value="Arachidonate 5-lipoxygenase a"/>
    <property type="match status" value="1"/>
</dbReference>
<dbReference type="InterPro" id="IPR000907">
    <property type="entry name" value="LipOase"/>
</dbReference>
<dbReference type="InterPro" id="IPR013819">
    <property type="entry name" value="LipOase_C"/>
</dbReference>
<evidence type="ECO:0000259" key="14">
    <source>
        <dbReference type="PROSITE" id="PS51393"/>
    </source>
</evidence>
<evidence type="ECO:0000256" key="9">
    <source>
        <dbReference type="ARBA" id="ARBA00023004"/>
    </source>
</evidence>
<dbReference type="PROSITE" id="PS00081">
    <property type="entry name" value="LIPOXYGENASE_2"/>
    <property type="match status" value="1"/>
</dbReference>
<dbReference type="Pfam" id="PF01477">
    <property type="entry name" value="PLAT"/>
    <property type="match status" value="1"/>
</dbReference>
<keyword evidence="7 12" id="KW-0223">Dioxygenase</keyword>
<name>A0A5C6MZ56_9TELE</name>
<keyword evidence="5" id="KW-0963">Cytoplasm</keyword>
<dbReference type="Gene3D" id="3.10.450.60">
    <property type="match status" value="1"/>
</dbReference>
<keyword evidence="16" id="KW-1185">Reference proteome</keyword>
<dbReference type="Gene3D" id="2.60.60.20">
    <property type="entry name" value="PLAT/LH2 domain"/>
    <property type="match status" value="1"/>
</dbReference>
<comment type="cofactor">
    <cofactor evidence="1 12">
        <name>Fe cation</name>
        <dbReference type="ChEBI" id="CHEBI:24875"/>
    </cofactor>
</comment>
<gene>
    <name evidence="15" type="ORF">D4764_06G0002400</name>
</gene>
<dbReference type="InterPro" id="IPR036392">
    <property type="entry name" value="PLAT/LH2_dom_sf"/>
</dbReference>
<evidence type="ECO:0000256" key="3">
    <source>
        <dbReference type="ARBA" id="ARBA00005189"/>
    </source>
</evidence>
<dbReference type="InterPro" id="IPR020833">
    <property type="entry name" value="LipOase_Fe_BS"/>
</dbReference>
<evidence type="ECO:0000256" key="2">
    <source>
        <dbReference type="ARBA" id="ARBA00004496"/>
    </source>
</evidence>
<evidence type="ECO:0000256" key="7">
    <source>
        <dbReference type="ARBA" id="ARBA00022964"/>
    </source>
</evidence>
<evidence type="ECO:0000256" key="6">
    <source>
        <dbReference type="ARBA" id="ARBA00022723"/>
    </source>
</evidence>
<evidence type="ECO:0000313" key="15">
    <source>
        <dbReference type="EMBL" id="TWW58710.1"/>
    </source>
</evidence>
<evidence type="ECO:0000256" key="10">
    <source>
        <dbReference type="ARBA" id="ARBA00023098"/>
    </source>
</evidence>
<dbReference type="PROSITE" id="PS50095">
    <property type="entry name" value="PLAT"/>
    <property type="match status" value="1"/>
</dbReference>
<comment type="caution">
    <text evidence="11">Lacks conserved residue(s) required for the propagation of feature annotation.</text>
</comment>
<comment type="similarity">
    <text evidence="4 12">Belongs to the lipoxygenase family.</text>
</comment>
<dbReference type="InterPro" id="IPR001024">
    <property type="entry name" value="PLAT/LH2_dom"/>
</dbReference>
<accession>A0A5C6MZ56</accession>
<comment type="caution">
    <text evidence="15">The sequence shown here is derived from an EMBL/GenBank/DDBJ whole genome shotgun (WGS) entry which is preliminary data.</text>
</comment>
<dbReference type="Proteomes" id="UP000324091">
    <property type="component" value="Chromosome 6"/>
</dbReference>
<sequence length="724" mass="82158">MLSYDVTVSTADIVAATTFNNVFIKLVGEDGESEREWLVSFKGAAAFMKGMVSKFTVHCSESIGKLVLIELDKQGLPIFPEDSWFPSKVEVKSPEGDVYVFPIYYWIDDNRVHRFREGTALRVFEDTHPLGRPSRERELKEREEDYRWDVYAEGIPHIMKADGPLSLPAEVRFSFTKTTEFYFTAAAGLTELQLKGLDDCKENWPDIDSIDRVFCCKKTEISGNFLMKRDVEPMLLVGSVIQSATLCPEYVQDHWKEDSFFGYQFLNAVNPTMIRRCSVLPGNLPVTDEMVFSGGQFRLEEEMQVTDLLIDLKAGSSVHPLTLIAFHIGFPQKGNIFLCDYKSLDGIKANTINGKQQYLMAPLVLLHKTPDDKLMPIAIQLKQIPAGDNPIFFPSDSEYDWLTAKIFVRSAEFSEHQLNAHLLRTHLLAEVFAVSLLRNVPMVHPLYKLLIPHTRYTLQINYLARRLLIAETGVFTEFSATGGEGMITFLKKSLSSVTYSSLCLPDNISERGLESVPNFYYRDDGLRLWSIINRFVQGVLSFYYKNDLKLKQDSELQKWIQDIYEHGFLSQKDTGIPQSFSTVAEVVKFVTMVMFTCSAQHSAVNSGQYDYGGWMPNNPITLQLPPPTTKGTTSEATMLKTLPDVNATVQGMATIWLLSKRSTDFVSLGQYPEEHFSEEIPFTFIKDFQAELRQLSAEIKARNVDLEIPYTYMDPGDIENSVAI</sequence>
<evidence type="ECO:0000256" key="4">
    <source>
        <dbReference type="ARBA" id="ARBA00009419"/>
    </source>
</evidence>
<dbReference type="GO" id="GO:0034440">
    <property type="term" value="P:lipid oxidation"/>
    <property type="evidence" value="ECO:0007669"/>
    <property type="project" value="InterPro"/>
</dbReference>
<keyword evidence="9 12" id="KW-0408">Iron</keyword>
<keyword evidence="10" id="KW-0443">Lipid metabolism</keyword>
<evidence type="ECO:0000256" key="11">
    <source>
        <dbReference type="PROSITE-ProRule" id="PRU00152"/>
    </source>
</evidence>
<organism evidence="15 16">
    <name type="scientific">Takifugu flavidus</name>
    <name type="common">sansaifugu</name>
    <dbReference type="NCBI Taxonomy" id="433684"/>
    <lineage>
        <taxon>Eukaryota</taxon>
        <taxon>Metazoa</taxon>
        <taxon>Chordata</taxon>
        <taxon>Craniata</taxon>
        <taxon>Vertebrata</taxon>
        <taxon>Euteleostomi</taxon>
        <taxon>Actinopterygii</taxon>
        <taxon>Neopterygii</taxon>
        <taxon>Teleostei</taxon>
        <taxon>Neoteleostei</taxon>
        <taxon>Acanthomorphata</taxon>
        <taxon>Eupercaria</taxon>
        <taxon>Tetraodontiformes</taxon>
        <taxon>Tetradontoidea</taxon>
        <taxon>Tetraodontidae</taxon>
        <taxon>Takifugu</taxon>
    </lineage>
</organism>
<dbReference type="PRINTS" id="PR00087">
    <property type="entry name" value="LIPOXYGENASE"/>
</dbReference>
<dbReference type="GO" id="GO:0046872">
    <property type="term" value="F:metal ion binding"/>
    <property type="evidence" value="ECO:0007669"/>
    <property type="project" value="UniProtKB-KW"/>
</dbReference>
<reference evidence="15 16" key="1">
    <citation type="submission" date="2019-04" db="EMBL/GenBank/DDBJ databases">
        <title>Chromosome genome assembly for Takifugu flavidus.</title>
        <authorList>
            <person name="Xiao S."/>
        </authorList>
    </citation>
    <scope>NUCLEOTIDE SEQUENCE [LARGE SCALE GENOMIC DNA]</scope>
    <source>
        <strain evidence="15">HTHZ2018</strain>
        <tissue evidence="15">Muscle</tissue>
    </source>
</reference>
<dbReference type="InterPro" id="IPR020834">
    <property type="entry name" value="LipOase_CS"/>
</dbReference>